<dbReference type="OrthoDB" id="814646at2759"/>
<dbReference type="Proteomes" id="UP001652660">
    <property type="component" value="Chromosome 4c"/>
</dbReference>
<reference evidence="7" key="2">
    <citation type="submission" date="2025-08" db="UniProtKB">
        <authorList>
            <consortium name="RefSeq"/>
        </authorList>
    </citation>
    <scope>IDENTIFICATION</scope>
    <source>
        <tissue evidence="7">Leaves</tissue>
    </source>
</reference>
<dbReference type="PROSITE" id="PS50966">
    <property type="entry name" value="ZF_SWIM"/>
    <property type="match status" value="1"/>
</dbReference>
<evidence type="ECO:0000256" key="2">
    <source>
        <dbReference type="ARBA" id="ARBA00022771"/>
    </source>
</evidence>
<dbReference type="PANTHER" id="PTHR47718:SF2">
    <property type="entry name" value="PROTEIN FAR1-RELATED SEQUENCE 5-LIKE"/>
    <property type="match status" value="1"/>
</dbReference>
<dbReference type="PANTHER" id="PTHR47718">
    <property type="entry name" value="OS01G0519700 PROTEIN"/>
    <property type="match status" value="1"/>
</dbReference>
<gene>
    <name evidence="7" type="primary">LOC113740045</name>
</gene>
<reference evidence="6" key="1">
    <citation type="journal article" date="2025" name="Foods">
        <title>Unveiling the Microbial Signatures of Arabica Coffee Cherries: Insights into Ripeness Specific Diversity, Functional Traits, and Implications for Quality and Safety.</title>
        <authorList>
            <consortium name="RefSeq"/>
            <person name="Tenea G.N."/>
            <person name="Cifuentes V."/>
            <person name="Reyes P."/>
            <person name="Cevallos-Vallejos M."/>
        </authorList>
    </citation>
    <scope>NUCLEOTIDE SEQUENCE [LARGE SCALE GENOMIC DNA]</scope>
</reference>
<dbReference type="InterPro" id="IPR006564">
    <property type="entry name" value="Znf_PMZ"/>
</dbReference>
<dbReference type="AlphaFoldDB" id="A0A6P6X6Q7"/>
<name>A0A6P6X6Q7_COFAR</name>
<protein>
    <submittedName>
        <fullName evidence="7">Protein FAR1-RELATED SEQUENCE 5-like</fullName>
    </submittedName>
</protein>
<dbReference type="Pfam" id="PF04434">
    <property type="entry name" value="SWIM"/>
    <property type="match status" value="1"/>
</dbReference>
<evidence type="ECO:0000256" key="4">
    <source>
        <dbReference type="PROSITE-ProRule" id="PRU00325"/>
    </source>
</evidence>
<dbReference type="RefSeq" id="XP_027123335.2">
    <property type="nucleotide sequence ID" value="XM_027267534.2"/>
</dbReference>
<dbReference type="GO" id="GO:0008270">
    <property type="term" value="F:zinc ion binding"/>
    <property type="evidence" value="ECO:0007669"/>
    <property type="project" value="UniProtKB-KW"/>
</dbReference>
<dbReference type="SMART" id="SM00575">
    <property type="entry name" value="ZnF_PMZ"/>
    <property type="match status" value="1"/>
</dbReference>
<accession>A0A6P6X6Q7</accession>
<dbReference type="InterPro" id="IPR004330">
    <property type="entry name" value="FAR1_DNA_bnd_dom"/>
</dbReference>
<keyword evidence="1" id="KW-0479">Metal-binding</keyword>
<keyword evidence="6" id="KW-1185">Reference proteome</keyword>
<dbReference type="InterPro" id="IPR007527">
    <property type="entry name" value="Znf_SWIM"/>
</dbReference>
<evidence type="ECO:0000259" key="5">
    <source>
        <dbReference type="PROSITE" id="PS50966"/>
    </source>
</evidence>
<keyword evidence="3" id="KW-0862">Zinc</keyword>
<keyword evidence="2 4" id="KW-0863">Zinc-finger</keyword>
<dbReference type="Pfam" id="PF03101">
    <property type="entry name" value="FAR1"/>
    <property type="match status" value="1"/>
</dbReference>
<feature type="domain" description="SWIM-type" evidence="5">
    <location>
        <begin position="439"/>
        <end position="475"/>
    </location>
</feature>
<sequence length="639" mass="73551">MEEALCSKIGMEFQSEDEAYNFYNKYGLVVGFSVRKDYLNKDKNGVITLKRYICCKEGFKPRYKGDVKLKRTRTETKTGCETKMGIILNRETMKYQVQDLVIEHNHTLHIAECTHMMRSQRKVSISQGPQSEIANDAGISLKQSHELMGKEASGLGNIGYIRDDLKRYLQTKRERGLKYGEAGAMLRYFEEQKLENPSLFHAEQLDFEEQITNIFWADASMLMDYTYFRDVVTFDTTYKTNKEYRPLGVFVGFNQFRQLDAAMAATISAVMPSTYHGLCTFHIRVNFMKHLGNYYKDGSNLPYKFAECMHEIEDENEFIMTWDAMLKEHKLETNEWLCGIYACRKKWAKCFMKGAWTAVVDEKRYNELRAEYHSRQKLPMMGLQQTPVLIQAASIYSPCMFVAFQNEYDESTTMVILDQKHTTMYVECSVSHYDGGRERRVILNPITKDITCSCNLFEQEGILCSHALKVYDMVGTKFIPDHYVTKKWTKKARSRGNVDCKGREISSDPSLSISRRYRLLAPKIVRLAIRAAMSEAATKLVSSSFSESNFGSSPVIYSDIQSCRMSGEAGITPQILSAHNIRIQDRNNLPLLLPNDPVSKTKYTGFTEFLMTPIVDSVERSKSRTFMQLSDEKVQLPTI</sequence>
<proteinExistence type="predicted"/>
<evidence type="ECO:0000256" key="3">
    <source>
        <dbReference type="ARBA" id="ARBA00022833"/>
    </source>
</evidence>
<organism evidence="6 7">
    <name type="scientific">Coffea arabica</name>
    <name type="common">Arabian coffee</name>
    <dbReference type="NCBI Taxonomy" id="13443"/>
    <lineage>
        <taxon>Eukaryota</taxon>
        <taxon>Viridiplantae</taxon>
        <taxon>Streptophyta</taxon>
        <taxon>Embryophyta</taxon>
        <taxon>Tracheophyta</taxon>
        <taxon>Spermatophyta</taxon>
        <taxon>Magnoliopsida</taxon>
        <taxon>eudicotyledons</taxon>
        <taxon>Gunneridae</taxon>
        <taxon>Pentapetalae</taxon>
        <taxon>asterids</taxon>
        <taxon>lamiids</taxon>
        <taxon>Gentianales</taxon>
        <taxon>Rubiaceae</taxon>
        <taxon>Ixoroideae</taxon>
        <taxon>Gardenieae complex</taxon>
        <taxon>Bertiereae - Coffeeae clade</taxon>
        <taxon>Coffeeae</taxon>
        <taxon>Coffea</taxon>
    </lineage>
</organism>
<evidence type="ECO:0000313" key="7">
    <source>
        <dbReference type="RefSeq" id="XP_027123335.2"/>
    </source>
</evidence>
<dbReference type="GeneID" id="113740045"/>
<evidence type="ECO:0000256" key="1">
    <source>
        <dbReference type="ARBA" id="ARBA00022723"/>
    </source>
</evidence>
<evidence type="ECO:0000313" key="6">
    <source>
        <dbReference type="Proteomes" id="UP001652660"/>
    </source>
</evidence>